<gene>
    <name evidence="1" type="ORF">OU798_15965</name>
</gene>
<name>A0A9X3F789_9BACT</name>
<proteinExistence type="predicted"/>
<dbReference type="AlphaFoldDB" id="A0A9X3F789"/>
<comment type="caution">
    <text evidence="1">The sequence shown here is derived from an EMBL/GenBank/DDBJ whole genome shotgun (WGS) entry which is preliminary data.</text>
</comment>
<organism evidence="1 2">
    <name type="scientific">Draconibacterium aestuarii</name>
    <dbReference type="NCBI Taxonomy" id="2998507"/>
    <lineage>
        <taxon>Bacteria</taxon>
        <taxon>Pseudomonadati</taxon>
        <taxon>Bacteroidota</taxon>
        <taxon>Bacteroidia</taxon>
        <taxon>Marinilabiliales</taxon>
        <taxon>Prolixibacteraceae</taxon>
        <taxon>Draconibacterium</taxon>
    </lineage>
</organism>
<dbReference type="EMBL" id="JAPOHD010000029">
    <property type="protein sequence ID" value="MCY1721851.1"/>
    <property type="molecule type" value="Genomic_DNA"/>
</dbReference>
<sequence>MANRTPEKIDPCPIIDAVFEIRFISSIPPSAIFGIIYNSFKDEYKKVENLPISQLPEPVRNSDPSLRFKPLYRILNEDSVIQVGPNVFTVSALAPYQGWNFFSSKIYSSISKVIEIGCMDSVTRLGLRYINFFPENILNNIDLNISISGEGLNPKNNTLLRTEIGQDPYTSTLQITNQIEHNGKSGSIIDIDTFTTNNLVEFMGNFKHFIELAHSNEKELFFSLLKDAFLEKFNPKY</sequence>
<protein>
    <submittedName>
        <fullName evidence="1">TIGR04255 family protein</fullName>
    </submittedName>
</protein>
<reference evidence="1" key="1">
    <citation type="submission" date="2022-11" db="EMBL/GenBank/DDBJ databases">
        <title>Marilongibacter aestuarii gen. nov., sp. nov., isolated from tidal flat sediment.</title>
        <authorList>
            <person name="Jiayan W."/>
        </authorList>
    </citation>
    <scope>NUCLEOTIDE SEQUENCE</scope>
    <source>
        <strain evidence="1">Z1-6</strain>
    </source>
</reference>
<dbReference type="RefSeq" id="WP_343334180.1">
    <property type="nucleotide sequence ID" value="NZ_JAPOHD010000029.1"/>
</dbReference>
<accession>A0A9X3F789</accession>
<dbReference type="InterPro" id="IPR026349">
    <property type="entry name" value="CHP04255"/>
</dbReference>
<evidence type="ECO:0000313" key="2">
    <source>
        <dbReference type="Proteomes" id="UP001145087"/>
    </source>
</evidence>
<evidence type="ECO:0000313" key="1">
    <source>
        <dbReference type="EMBL" id="MCY1721851.1"/>
    </source>
</evidence>
<keyword evidence="2" id="KW-1185">Reference proteome</keyword>
<dbReference type="NCBIfam" id="TIGR04255">
    <property type="entry name" value="sporadTIGR04255"/>
    <property type="match status" value="1"/>
</dbReference>
<dbReference type="Proteomes" id="UP001145087">
    <property type="component" value="Unassembled WGS sequence"/>
</dbReference>